<gene>
    <name evidence="2" type="ORF">AK812_SmicGene31483</name>
</gene>
<dbReference type="OrthoDB" id="439666at2759"/>
<proteinExistence type="predicted"/>
<comment type="caution">
    <text evidence="2">The sequence shown here is derived from an EMBL/GenBank/DDBJ whole genome shotgun (WGS) entry which is preliminary data.</text>
</comment>
<evidence type="ECO:0000313" key="3">
    <source>
        <dbReference type="Proteomes" id="UP000186817"/>
    </source>
</evidence>
<feature type="compositionally biased region" description="Basic and acidic residues" evidence="1">
    <location>
        <begin position="176"/>
        <end position="202"/>
    </location>
</feature>
<keyword evidence="3" id="KW-1185">Reference proteome</keyword>
<reference evidence="2 3" key="1">
    <citation type="submission" date="2016-02" db="EMBL/GenBank/DDBJ databases">
        <title>Genome analysis of coral dinoflagellate symbionts highlights evolutionary adaptations to a symbiotic lifestyle.</title>
        <authorList>
            <person name="Aranda M."/>
            <person name="Li Y."/>
            <person name="Liew Y.J."/>
            <person name="Baumgarten S."/>
            <person name="Simakov O."/>
            <person name="Wilson M."/>
            <person name="Piel J."/>
            <person name="Ashoor H."/>
            <person name="Bougouffa S."/>
            <person name="Bajic V.B."/>
            <person name="Ryu T."/>
            <person name="Ravasi T."/>
            <person name="Bayer T."/>
            <person name="Micklem G."/>
            <person name="Kim H."/>
            <person name="Bhak J."/>
            <person name="Lajeunesse T.C."/>
            <person name="Voolstra C.R."/>
        </authorList>
    </citation>
    <scope>NUCLEOTIDE SEQUENCE [LARGE SCALE GENOMIC DNA]</scope>
    <source>
        <strain evidence="2 3">CCMP2467</strain>
    </source>
</reference>
<feature type="region of interest" description="Disordered" evidence="1">
    <location>
        <begin position="130"/>
        <end position="217"/>
    </location>
</feature>
<evidence type="ECO:0000313" key="2">
    <source>
        <dbReference type="EMBL" id="OLP87305.1"/>
    </source>
</evidence>
<dbReference type="AlphaFoldDB" id="A0A1Q9CWP4"/>
<dbReference type="Proteomes" id="UP000186817">
    <property type="component" value="Unassembled WGS sequence"/>
</dbReference>
<feature type="compositionally biased region" description="Basic and acidic residues" evidence="1">
    <location>
        <begin position="130"/>
        <end position="154"/>
    </location>
</feature>
<accession>A0A1Q9CWP4</accession>
<sequence>MEQLSQPKQWLPQDCALARFADDPALLHGRVVRCYGGGNLCRVITPDHDVQETILEAGSVYTEVIRINGARLPEVDQGKEDDTYLPKHSGDGDVKHDELLHSVRVADRAPASVEGQRRATGKVDCERAVDELQGPHENPRDKAKSRQAVERAQENESWIKVYSSSGTGIGDQLAAEEQRQRVPPDDGTRPGKPPKGTDKGDPNAHLLRPPPVDKENPQAELRQLLKKKEIAGVIEKGVENRNYIDPVLARDRRGGEDVFFAQEDVRDVVYRLGISKAKRKIAADRQKKFALKLRATQGEKSILELSSVKEPQTCDYAKKLDGFYGFVAQHQLQIGDTKALDAALGDWADILYLNLRDNRPGDLLRVCAEDVVEPNEVLILDDQRAFLMQHQAKQQMRINGAAVDVLGVEDRVGQLQQVEEPRQGILEGSQRQKKAAGI</sequence>
<name>A0A1Q9CWP4_SYMMI</name>
<organism evidence="2 3">
    <name type="scientific">Symbiodinium microadriaticum</name>
    <name type="common">Dinoflagellate</name>
    <name type="synonym">Zooxanthella microadriatica</name>
    <dbReference type="NCBI Taxonomy" id="2951"/>
    <lineage>
        <taxon>Eukaryota</taxon>
        <taxon>Sar</taxon>
        <taxon>Alveolata</taxon>
        <taxon>Dinophyceae</taxon>
        <taxon>Suessiales</taxon>
        <taxon>Symbiodiniaceae</taxon>
        <taxon>Symbiodinium</taxon>
    </lineage>
</organism>
<dbReference type="EMBL" id="LSRX01000867">
    <property type="protein sequence ID" value="OLP87305.1"/>
    <property type="molecule type" value="Genomic_DNA"/>
</dbReference>
<protein>
    <submittedName>
        <fullName evidence="2">Uncharacterized protein</fullName>
    </submittedName>
</protein>
<evidence type="ECO:0000256" key="1">
    <source>
        <dbReference type="SAM" id="MobiDB-lite"/>
    </source>
</evidence>